<evidence type="ECO:0000256" key="2">
    <source>
        <dbReference type="SAM" id="Phobius"/>
    </source>
</evidence>
<dbReference type="OrthoDB" id="3405572at2"/>
<feature type="compositionally biased region" description="Pro residues" evidence="1">
    <location>
        <begin position="216"/>
        <end position="239"/>
    </location>
</feature>
<reference evidence="3 4" key="1">
    <citation type="submission" date="2019-02" db="EMBL/GenBank/DDBJ databases">
        <title>Jishengella sp. nov., isolated from a root of Zingiber montanum.</title>
        <authorList>
            <person name="Kuncharoen N."/>
            <person name="Kudo T."/>
            <person name="Masahiro Y."/>
            <person name="Ohkuma M."/>
            <person name="Tanasupawat S."/>
        </authorList>
    </citation>
    <scope>NUCLEOTIDE SEQUENCE [LARGE SCALE GENOMIC DNA]</scope>
    <source>
        <strain evidence="3 4">PLAI 1-1</strain>
    </source>
</reference>
<proteinExistence type="predicted"/>
<dbReference type="Proteomes" id="UP000292274">
    <property type="component" value="Unassembled WGS sequence"/>
</dbReference>
<feature type="region of interest" description="Disordered" evidence="1">
    <location>
        <begin position="1"/>
        <end position="26"/>
    </location>
</feature>
<feature type="region of interest" description="Disordered" evidence="1">
    <location>
        <begin position="144"/>
        <end position="247"/>
    </location>
</feature>
<name>A0A4R0GMK4_9ACTN</name>
<keyword evidence="2" id="KW-0472">Membrane</keyword>
<feature type="transmembrane region" description="Helical" evidence="2">
    <location>
        <begin position="108"/>
        <end position="131"/>
    </location>
</feature>
<keyword evidence="4" id="KW-1185">Reference proteome</keyword>
<dbReference type="EMBL" id="SJJR01000006">
    <property type="protein sequence ID" value="TCB97693.1"/>
    <property type="molecule type" value="Genomic_DNA"/>
</dbReference>
<keyword evidence="2" id="KW-1133">Transmembrane helix</keyword>
<comment type="caution">
    <text evidence="3">The sequence shown here is derived from an EMBL/GenBank/DDBJ whole genome shotgun (WGS) entry which is preliminary data.</text>
</comment>
<feature type="compositionally biased region" description="Low complexity" evidence="1">
    <location>
        <begin position="190"/>
        <end position="215"/>
    </location>
</feature>
<dbReference type="RefSeq" id="WP_131303735.1">
    <property type="nucleotide sequence ID" value="NZ_SJJR01000006.1"/>
</dbReference>
<organism evidence="3 4">
    <name type="scientific">Micromonospora zingiberis</name>
    <dbReference type="NCBI Taxonomy" id="2053011"/>
    <lineage>
        <taxon>Bacteria</taxon>
        <taxon>Bacillati</taxon>
        <taxon>Actinomycetota</taxon>
        <taxon>Actinomycetes</taxon>
        <taxon>Micromonosporales</taxon>
        <taxon>Micromonosporaceae</taxon>
        <taxon>Micromonospora</taxon>
    </lineage>
</organism>
<accession>A0A4R0GMK4</accession>
<evidence type="ECO:0000313" key="4">
    <source>
        <dbReference type="Proteomes" id="UP000292274"/>
    </source>
</evidence>
<feature type="compositionally biased region" description="Low complexity" evidence="1">
    <location>
        <begin position="159"/>
        <end position="178"/>
    </location>
</feature>
<sequence length="247" mass="25037">MTGDRLTGAYGAPGAHDGRQPAAQERAADLARLAWPEADGVGPGRRVVDAPTVVQPATAAPTVQPATVDAPTVLMVRGDSPTSVIAAIPSPPPVFVDPSGRRRSRLRWIAYGLGLAGALYTGLVAASFVGAPVNSETVLPFVEPTRQQQPWQPPPAPSLPAVAPTSATPTRPAAPVVSSGGTTRASATPSRAVTTVPSRVVSSPSAEPRPSRSTPAAPPPSIEPPSTDPSPVIDPPPSPDVAARVDG</sequence>
<evidence type="ECO:0000313" key="3">
    <source>
        <dbReference type="EMBL" id="TCB97693.1"/>
    </source>
</evidence>
<gene>
    <name evidence="3" type="ORF">E0H26_12395</name>
</gene>
<keyword evidence="2" id="KW-0812">Transmembrane</keyword>
<dbReference type="AlphaFoldDB" id="A0A4R0GMK4"/>
<protein>
    <submittedName>
        <fullName evidence="3">Uncharacterized protein</fullName>
    </submittedName>
</protein>
<evidence type="ECO:0000256" key="1">
    <source>
        <dbReference type="SAM" id="MobiDB-lite"/>
    </source>
</evidence>
<feature type="compositionally biased region" description="Polar residues" evidence="1">
    <location>
        <begin position="179"/>
        <end position="189"/>
    </location>
</feature>